<evidence type="ECO:0000313" key="2">
    <source>
        <dbReference type="Proteomes" id="UP000319212"/>
    </source>
</evidence>
<dbReference type="Proteomes" id="UP000319212">
    <property type="component" value="Unassembled WGS sequence"/>
</dbReference>
<reference evidence="1 2" key="1">
    <citation type="journal article" date="2019" name="Environ. Microbiol.">
        <title>Species interactions and distinct microbial communities in high Arctic permafrost affected cryosols are associated with the CH4 and CO2 gas fluxes.</title>
        <authorList>
            <person name="Altshuler I."/>
            <person name="Hamel J."/>
            <person name="Turney S."/>
            <person name="Magnuson E."/>
            <person name="Levesque R."/>
            <person name="Greer C."/>
            <person name="Whyte L.G."/>
        </authorList>
    </citation>
    <scope>NUCLEOTIDE SEQUENCE [LARGE SCALE GENOMIC DNA]</scope>
    <source>
        <strain evidence="1 2">S06.C</strain>
    </source>
</reference>
<organism evidence="1 2">
    <name type="scientific">Variovorax guangxiensis</name>
    <dbReference type="NCBI Taxonomy" id="1775474"/>
    <lineage>
        <taxon>Bacteria</taxon>
        <taxon>Pseudomonadati</taxon>
        <taxon>Pseudomonadota</taxon>
        <taxon>Betaproteobacteria</taxon>
        <taxon>Burkholderiales</taxon>
        <taxon>Comamonadaceae</taxon>
        <taxon>Variovorax</taxon>
    </lineage>
</organism>
<sequence length="74" mass="8663">MRVQECLKFFDCGKSKFYSWLNPKSKYHAAGFPRPIYLNGGRVPYWRRSEIIGWVDMQRHPNNASMTGLPTGRI</sequence>
<proteinExistence type="predicted"/>
<dbReference type="OrthoDB" id="9182156at2"/>
<accession>A0A502DP93</accession>
<evidence type="ECO:0000313" key="1">
    <source>
        <dbReference type="EMBL" id="TPG26031.1"/>
    </source>
</evidence>
<dbReference type="EMBL" id="RCZI01000004">
    <property type="protein sequence ID" value="TPG26031.1"/>
    <property type="molecule type" value="Genomic_DNA"/>
</dbReference>
<dbReference type="RefSeq" id="WP_140863148.1">
    <property type="nucleotide sequence ID" value="NZ_RCZI01000004.1"/>
</dbReference>
<gene>
    <name evidence="1" type="ORF">EAH82_16720</name>
</gene>
<dbReference type="AlphaFoldDB" id="A0A502DP93"/>
<protein>
    <recommendedName>
        <fullName evidence="3">AlpA family phage regulatory protein</fullName>
    </recommendedName>
</protein>
<evidence type="ECO:0008006" key="3">
    <source>
        <dbReference type="Google" id="ProtNLM"/>
    </source>
</evidence>
<name>A0A502DP93_9BURK</name>
<comment type="caution">
    <text evidence="1">The sequence shown here is derived from an EMBL/GenBank/DDBJ whole genome shotgun (WGS) entry which is preliminary data.</text>
</comment>